<proteinExistence type="predicted"/>
<reference evidence="1" key="2">
    <citation type="journal article" date="2022" name="New Phytol.">
        <title>Evolutionary transition to the ectomycorrhizal habit in the genomes of a hyperdiverse lineage of mushroom-forming fungi.</title>
        <authorList>
            <person name="Looney B."/>
            <person name="Miyauchi S."/>
            <person name="Morin E."/>
            <person name="Drula E."/>
            <person name="Courty P.E."/>
            <person name="Kohler A."/>
            <person name="Kuo A."/>
            <person name="LaButti K."/>
            <person name="Pangilinan J."/>
            <person name="Lipzen A."/>
            <person name="Riley R."/>
            <person name="Andreopoulos W."/>
            <person name="He G."/>
            <person name="Johnson J."/>
            <person name="Nolan M."/>
            <person name="Tritt A."/>
            <person name="Barry K.W."/>
            <person name="Grigoriev I.V."/>
            <person name="Nagy L.G."/>
            <person name="Hibbett D."/>
            <person name="Henrissat B."/>
            <person name="Matheny P.B."/>
            <person name="Labbe J."/>
            <person name="Martin F.M."/>
        </authorList>
    </citation>
    <scope>NUCLEOTIDE SEQUENCE</scope>
    <source>
        <strain evidence="1">EC-137</strain>
    </source>
</reference>
<reference evidence="1" key="1">
    <citation type="submission" date="2021-02" db="EMBL/GenBank/DDBJ databases">
        <authorList>
            <consortium name="DOE Joint Genome Institute"/>
            <person name="Ahrendt S."/>
            <person name="Looney B.P."/>
            <person name="Miyauchi S."/>
            <person name="Morin E."/>
            <person name="Drula E."/>
            <person name="Courty P.E."/>
            <person name="Chicoki N."/>
            <person name="Fauchery L."/>
            <person name="Kohler A."/>
            <person name="Kuo A."/>
            <person name="Labutti K."/>
            <person name="Pangilinan J."/>
            <person name="Lipzen A."/>
            <person name="Riley R."/>
            <person name="Andreopoulos W."/>
            <person name="He G."/>
            <person name="Johnson J."/>
            <person name="Barry K.W."/>
            <person name="Grigoriev I.V."/>
            <person name="Nagy L."/>
            <person name="Hibbett D."/>
            <person name="Henrissat B."/>
            <person name="Matheny P.B."/>
            <person name="Labbe J."/>
            <person name="Martin F."/>
        </authorList>
    </citation>
    <scope>NUCLEOTIDE SEQUENCE</scope>
    <source>
        <strain evidence="1">EC-137</strain>
    </source>
</reference>
<sequence>MATVALPRTGQKIDNATCADTVYNAIKLGYRLLDGAADYGNEKEAGQGVRRAIDEGLIKREDICTFHIWNTNHAYEHVKSACKKQLADWGLEYFDLLHVHFPIALEYVDPAHRYPPAWWGDDGKTVTLPEKTSLRETWKAMEELVDEGLTENIGIRLVVLRNCAGALLNDLLQYTRIAPQVLQIELHPYLSQDNYIALAKELGIVVTAYSSFGPQGYYELGVKGVRSFFEHDTVLSVAKANNKTPAQVLLRWATQRDIVVIPKSTRPEILSENLNSTNFDLSEEDMKALGSLNVNLRLNDPREIDPRLAIFA</sequence>
<dbReference type="EMBL" id="MU273581">
    <property type="protein sequence ID" value="KAI0031407.1"/>
    <property type="molecule type" value="Genomic_DNA"/>
</dbReference>
<gene>
    <name evidence="1" type="ORF">K488DRAFT_79065</name>
</gene>
<protein>
    <submittedName>
        <fullName evidence="1">Aldo/keto reductase</fullName>
    </submittedName>
</protein>
<dbReference type="Proteomes" id="UP000814128">
    <property type="component" value="Unassembled WGS sequence"/>
</dbReference>
<accession>A0ACB8QIB2</accession>
<organism evidence="1 2">
    <name type="scientific">Vararia minispora EC-137</name>
    <dbReference type="NCBI Taxonomy" id="1314806"/>
    <lineage>
        <taxon>Eukaryota</taxon>
        <taxon>Fungi</taxon>
        <taxon>Dikarya</taxon>
        <taxon>Basidiomycota</taxon>
        <taxon>Agaricomycotina</taxon>
        <taxon>Agaricomycetes</taxon>
        <taxon>Russulales</taxon>
        <taxon>Lachnocladiaceae</taxon>
        <taxon>Vararia</taxon>
    </lineage>
</organism>
<comment type="caution">
    <text evidence="1">The sequence shown here is derived from an EMBL/GenBank/DDBJ whole genome shotgun (WGS) entry which is preliminary data.</text>
</comment>
<evidence type="ECO:0000313" key="2">
    <source>
        <dbReference type="Proteomes" id="UP000814128"/>
    </source>
</evidence>
<name>A0ACB8QIB2_9AGAM</name>
<evidence type="ECO:0000313" key="1">
    <source>
        <dbReference type="EMBL" id="KAI0031407.1"/>
    </source>
</evidence>
<keyword evidence="2" id="KW-1185">Reference proteome</keyword>